<dbReference type="KEGG" id="ypac:CEW88_21655"/>
<reference evidence="5 6" key="1">
    <citation type="submission" date="2017-06" db="EMBL/GenBank/DDBJ databases">
        <title>Yangia sp. YSBP01 complete genome sequence.</title>
        <authorList>
            <person name="Woo J.-H."/>
            <person name="Kim H.-S."/>
        </authorList>
    </citation>
    <scope>NUCLEOTIDE SEQUENCE [LARGE SCALE GENOMIC DNA]</scope>
    <source>
        <strain evidence="5 6">YSBP01</strain>
        <plasmid evidence="5 6">unnamed2</plasmid>
    </source>
</reference>
<feature type="domain" description="Phosphomevalonate dehydratase small subunit-like" evidence="3">
    <location>
        <begin position="21"/>
        <end position="95"/>
    </location>
</feature>
<dbReference type="Pfam" id="PF01989">
    <property type="entry name" value="AcnX_swivel_put"/>
    <property type="match status" value="1"/>
</dbReference>
<evidence type="ECO:0000313" key="6">
    <source>
        <dbReference type="Proteomes" id="UP000244915"/>
    </source>
</evidence>
<accession>A0A2U8HLD5</accession>
<dbReference type="RefSeq" id="WP_108970481.1">
    <property type="nucleotide sequence ID" value="NZ_CP022192.1"/>
</dbReference>
<evidence type="ECO:0000256" key="2">
    <source>
        <dbReference type="ARBA" id="ARBA00023239"/>
    </source>
</evidence>
<dbReference type="CDD" id="cd01356">
    <property type="entry name" value="AcnX_swivel"/>
    <property type="match status" value="1"/>
</dbReference>
<dbReference type="Proteomes" id="UP000244915">
    <property type="component" value="Plasmid unnamed2"/>
</dbReference>
<evidence type="ECO:0000256" key="1">
    <source>
        <dbReference type="ARBA" id="ARBA00023004"/>
    </source>
</evidence>
<proteinExistence type="predicted"/>
<dbReference type="Gene3D" id="3.50.30.10">
    <property type="entry name" value="Phosphohistidine domain"/>
    <property type="match status" value="1"/>
</dbReference>
<dbReference type="CDD" id="cd01355">
    <property type="entry name" value="AcnX"/>
    <property type="match status" value="1"/>
</dbReference>
<dbReference type="InterPro" id="IPR007506">
    <property type="entry name" value="PMDh-L-like_dom"/>
</dbReference>
<gene>
    <name evidence="5" type="ORF">CEW88_21655</name>
</gene>
<organism evidence="5 6">
    <name type="scientific">Alloyangia pacifica</name>
    <dbReference type="NCBI Taxonomy" id="311180"/>
    <lineage>
        <taxon>Bacteria</taxon>
        <taxon>Pseudomonadati</taxon>
        <taxon>Pseudomonadota</taxon>
        <taxon>Alphaproteobacteria</taxon>
        <taxon>Rhodobacterales</taxon>
        <taxon>Roseobacteraceae</taxon>
        <taxon>Alloyangia</taxon>
    </lineage>
</organism>
<dbReference type="InterPro" id="IPR012047">
    <property type="entry name" value="AcnX"/>
</dbReference>
<evidence type="ECO:0000313" key="5">
    <source>
        <dbReference type="EMBL" id="AWI86380.1"/>
    </source>
</evidence>
<sequence>MPRSIVAATVQGPILLCDEGLSVWGGVDPATGRIIDALHPQHGQSLAGRVVMMPTSRGSCTGSGVLLGLAFAGAAPKALIFREAEDILTLGALVAARLFGHEIAVLRLSASDYDQLAGESDAEITPSRLRAGALDWELSPETAKVDLSDDDRAFLDGAHGEAAQLAMEIITTMAAAQGATELVDVSRVHIDGCIYASPAFLTFARAMADKGGRVRVPTTMNAISVDHANWRAQGVAEDFGLPASQLADAYVEMGARPSFTCAPYLLDDRPTEGEDIAWAESNAVIYANSVLGARTVKHADFMDLCIALTGRAARAGVYLPRNRAPRRIIEVTLPEGADDAFWPMLGWLAGQAAPDRIPLIRGLEESAPNDDDLKALCAAYGTTSASPMLHIAGITPEADIAPTPDADRVSIAPEDFAQLWQEFNKGAGKVDLVAFGSPHFSEGECAALADLMEDRQVHPEVAAIVTLGRATLAAITASGVAARLEAAGLRLVPDICWCSISEPVFPPSAKVLMTNSGKYAHYAPGLSNRAVCFGALAQCAETACTGQAPRFPPRWIAGGAASSAVSRRA</sequence>
<dbReference type="OrthoDB" id="1550274at2"/>
<dbReference type="EMBL" id="CP022192">
    <property type="protein sequence ID" value="AWI86380.1"/>
    <property type="molecule type" value="Genomic_DNA"/>
</dbReference>
<evidence type="ECO:0008006" key="7">
    <source>
        <dbReference type="Google" id="ProtNLM"/>
    </source>
</evidence>
<dbReference type="InterPro" id="IPR002840">
    <property type="entry name" value="PMDh-S-like_dom"/>
</dbReference>
<protein>
    <recommendedName>
        <fullName evidence="7">DUF521 domain-containing protein</fullName>
    </recommendedName>
</protein>
<dbReference type="SUPFAM" id="SSF52016">
    <property type="entry name" value="LeuD/IlvD-like"/>
    <property type="match status" value="1"/>
</dbReference>
<dbReference type="PANTHER" id="PTHR36577">
    <property type="entry name" value="DUF521 DOMAIN PROTEIN (AFU_ORTHOLOGUE AFUA_6G00490)"/>
    <property type="match status" value="1"/>
</dbReference>
<keyword evidence="2" id="KW-0456">Lyase</keyword>
<evidence type="ECO:0000259" key="3">
    <source>
        <dbReference type="Pfam" id="PF01989"/>
    </source>
</evidence>
<keyword evidence="5" id="KW-0614">Plasmid</keyword>
<feature type="domain" description="Phosphomevalonate dehydratase large subunit-like" evidence="4">
    <location>
        <begin position="146"/>
        <end position="540"/>
    </location>
</feature>
<dbReference type="Pfam" id="PF04412">
    <property type="entry name" value="AcnX"/>
    <property type="match status" value="1"/>
</dbReference>
<dbReference type="PANTHER" id="PTHR36577:SF3">
    <property type="entry name" value="DUF521 DOMAIN PROTEIN (AFU_ORTHOLOGUE AFUA_6G00490)"/>
    <property type="match status" value="1"/>
</dbReference>
<dbReference type="GO" id="GO:0016829">
    <property type="term" value="F:lyase activity"/>
    <property type="evidence" value="ECO:0007669"/>
    <property type="project" value="UniProtKB-KW"/>
</dbReference>
<geneLocation type="plasmid" evidence="5 6">
    <name>unnamed2</name>
</geneLocation>
<evidence type="ECO:0000259" key="4">
    <source>
        <dbReference type="Pfam" id="PF04412"/>
    </source>
</evidence>
<name>A0A2U8HLD5_9RHOB</name>
<dbReference type="PIRSF" id="PIRSF036630">
    <property type="entry name" value="UCP036630"/>
    <property type="match status" value="1"/>
</dbReference>
<dbReference type="AlphaFoldDB" id="A0A2U8HLD5"/>
<keyword evidence="1" id="KW-0408">Iron</keyword>